<dbReference type="EMBL" id="JACIGE010000004">
    <property type="protein sequence ID" value="MBB4247206.1"/>
    <property type="molecule type" value="Genomic_DNA"/>
</dbReference>
<dbReference type="InterPro" id="IPR001296">
    <property type="entry name" value="Glyco_trans_1"/>
</dbReference>
<evidence type="ECO:0000259" key="1">
    <source>
        <dbReference type="Pfam" id="PF00534"/>
    </source>
</evidence>
<dbReference type="Proteomes" id="UP000587070">
    <property type="component" value="Unassembled WGS sequence"/>
</dbReference>
<keyword evidence="4" id="KW-1185">Reference proteome</keyword>
<dbReference type="CDD" id="cd03801">
    <property type="entry name" value="GT4_PimA-like"/>
    <property type="match status" value="1"/>
</dbReference>
<dbReference type="RefSeq" id="WP_153115702.1">
    <property type="nucleotide sequence ID" value="NZ_JACIGE010000004.1"/>
</dbReference>
<proteinExistence type="predicted"/>
<dbReference type="OrthoDB" id="433681at2"/>
<dbReference type="InterPro" id="IPR028098">
    <property type="entry name" value="Glyco_trans_4-like_N"/>
</dbReference>
<dbReference type="Pfam" id="PF00534">
    <property type="entry name" value="Glycos_transf_1"/>
    <property type="match status" value="1"/>
</dbReference>
<dbReference type="Pfam" id="PF13579">
    <property type="entry name" value="Glyco_trans_4_4"/>
    <property type="match status" value="1"/>
</dbReference>
<evidence type="ECO:0000313" key="3">
    <source>
        <dbReference type="EMBL" id="MBB4247206.1"/>
    </source>
</evidence>
<dbReference type="PANTHER" id="PTHR12526:SF636">
    <property type="entry name" value="BLL3647 PROTEIN"/>
    <property type="match status" value="1"/>
</dbReference>
<evidence type="ECO:0000313" key="4">
    <source>
        <dbReference type="Proteomes" id="UP000587070"/>
    </source>
</evidence>
<accession>A0A840G5L5</accession>
<feature type="domain" description="Glycosyl transferase family 1" evidence="1">
    <location>
        <begin position="208"/>
        <end position="358"/>
    </location>
</feature>
<reference evidence="3 4" key="1">
    <citation type="submission" date="2020-08" db="EMBL/GenBank/DDBJ databases">
        <title>Genome sequencing of Purple Non-Sulfur Bacteria from various extreme environments.</title>
        <authorList>
            <person name="Mayer M."/>
        </authorList>
    </citation>
    <scope>NUCLEOTIDE SEQUENCE [LARGE SCALE GENOMIC DNA]</scope>
    <source>
        <strain evidence="3 4">2761</strain>
    </source>
</reference>
<sequence length="388" mass="41900">MSRSILIASILRADGDTGVQTHVRAFLAWAGARSLPVSLSTPFDSPRGLVYPVFALRRLIDPLNKPASVWWYRHWHALFLRLALRRKLSGGEPCTIYAQCPLSAAAALQARCAPTQRVVMVVHFNISQADEWAGKGMIRPGGALYAAIRRLEAETLPKVDGLVFVSGFMRLEIAERIPATAALPYRIVPNFLADPGIRPDEDQLPLRDLICIGTLEPRKNQRYALEIVAAAACIGRALSLTIVGDGPDRAGLESLAAELGITQQVSFAGFVRNAAQLIGTHAACLHVALLENLPLTLIEALARGVPVFAPAVGGVPEVFDDGREGRAIPLGDAETAAARILEWLDDEASMRSAGRLARARFLQRFEAGKVGADLHEFLCEPLSGAVRS</sequence>
<dbReference type="Gene3D" id="3.40.50.2000">
    <property type="entry name" value="Glycogen Phosphorylase B"/>
    <property type="match status" value="2"/>
</dbReference>
<dbReference type="SUPFAM" id="SSF53756">
    <property type="entry name" value="UDP-Glycosyltransferase/glycogen phosphorylase"/>
    <property type="match status" value="1"/>
</dbReference>
<name>A0A840G5L5_RHOTE</name>
<feature type="domain" description="Glycosyltransferase subfamily 4-like N-terminal" evidence="2">
    <location>
        <begin position="17"/>
        <end position="190"/>
    </location>
</feature>
<keyword evidence="3" id="KW-0808">Transferase</keyword>
<organism evidence="3 4">
    <name type="scientific">Rhodocyclus tenuis</name>
    <name type="common">Rhodospirillum tenue</name>
    <dbReference type="NCBI Taxonomy" id="1066"/>
    <lineage>
        <taxon>Bacteria</taxon>
        <taxon>Pseudomonadati</taxon>
        <taxon>Pseudomonadota</taxon>
        <taxon>Betaproteobacteria</taxon>
        <taxon>Rhodocyclales</taxon>
        <taxon>Rhodocyclaceae</taxon>
        <taxon>Rhodocyclus</taxon>
    </lineage>
</organism>
<dbReference type="GO" id="GO:0016757">
    <property type="term" value="F:glycosyltransferase activity"/>
    <property type="evidence" value="ECO:0007669"/>
    <property type="project" value="InterPro"/>
</dbReference>
<evidence type="ECO:0000259" key="2">
    <source>
        <dbReference type="Pfam" id="PF13579"/>
    </source>
</evidence>
<comment type="caution">
    <text evidence="3">The sequence shown here is derived from an EMBL/GenBank/DDBJ whole genome shotgun (WGS) entry which is preliminary data.</text>
</comment>
<dbReference type="AlphaFoldDB" id="A0A840G5L5"/>
<dbReference type="PANTHER" id="PTHR12526">
    <property type="entry name" value="GLYCOSYLTRANSFERASE"/>
    <property type="match status" value="1"/>
</dbReference>
<protein>
    <submittedName>
        <fullName evidence="3">Glycosyltransferase involved in cell wall biosynthesis</fullName>
    </submittedName>
</protein>
<gene>
    <name evidence="3" type="ORF">GGD90_001572</name>
</gene>